<dbReference type="AlphaFoldDB" id="A0A8J6LS23"/>
<evidence type="ECO:0000313" key="2">
    <source>
        <dbReference type="Proteomes" id="UP000657177"/>
    </source>
</evidence>
<organism evidence="1 2">
    <name type="scientific">Capillibacterium thermochitinicola</name>
    <dbReference type="NCBI Taxonomy" id="2699427"/>
    <lineage>
        <taxon>Bacteria</taxon>
        <taxon>Bacillati</taxon>
        <taxon>Bacillota</taxon>
        <taxon>Capillibacterium</taxon>
    </lineage>
</organism>
<dbReference type="EMBL" id="JAAKDE010000009">
    <property type="protein sequence ID" value="MBA2132872.1"/>
    <property type="molecule type" value="Genomic_DNA"/>
</dbReference>
<name>A0A8J6LS23_9FIRM</name>
<protein>
    <recommendedName>
        <fullName evidence="3">SipL SPOCS domain-containing protein</fullName>
    </recommendedName>
</protein>
<dbReference type="RefSeq" id="WP_181339329.1">
    <property type="nucleotide sequence ID" value="NZ_JAAKDE010000009.1"/>
</dbReference>
<comment type="caution">
    <text evidence="1">The sequence shown here is derived from an EMBL/GenBank/DDBJ whole genome shotgun (WGS) entry which is preliminary data.</text>
</comment>
<proteinExistence type="predicted"/>
<accession>A0A8J6LS23</accession>
<keyword evidence="2" id="KW-1185">Reference proteome</keyword>
<evidence type="ECO:0000313" key="1">
    <source>
        <dbReference type="EMBL" id="MBA2132872.1"/>
    </source>
</evidence>
<gene>
    <name evidence="1" type="ORF">G5B42_04860</name>
</gene>
<dbReference type="Proteomes" id="UP000657177">
    <property type="component" value="Unassembled WGS sequence"/>
</dbReference>
<reference evidence="1" key="1">
    <citation type="submission" date="2020-06" db="EMBL/GenBank/DDBJ databases">
        <title>Novel chitinolytic bacterium.</title>
        <authorList>
            <person name="Ungkulpasvich U."/>
            <person name="Kosugi A."/>
            <person name="Uke A."/>
        </authorList>
    </citation>
    <scope>NUCLEOTIDE SEQUENCE</scope>
    <source>
        <strain evidence="1">UUS1-1</strain>
    </source>
</reference>
<evidence type="ECO:0008006" key="3">
    <source>
        <dbReference type="Google" id="ProtNLM"/>
    </source>
</evidence>
<sequence length="164" mass="19064">MYTAIAINKGNYIGTSDTFFIPICTDVVICEQDVRYLIQKNYAPPKKVIKITRCWTEVRDVRIRVLYDRVFITGFAYQYKTLVGENNILFCDPIIDPFTITSSVKGLTPGMSVKWHVKNREYNKLLTPHLISYLNELTFHLQIILPKTLWVKTRAVIPQTNSFQ</sequence>